<dbReference type="PANTHER" id="PTHR43257">
    <property type="entry name" value="PYRUVATE DEHYDROGENASE E1 COMPONENT BETA SUBUNIT"/>
    <property type="match status" value="1"/>
</dbReference>
<feature type="compositionally biased region" description="Polar residues" evidence="5">
    <location>
        <begin position="339"/>
        <end position="354"/>
    </location>
</feature>
<gene>
    <name evidence="7" type="ORF">HHL22_17335</name>
</gene>
<dbReference type="SMART" id="SM00861">
    <property type="entry name" value="Transket_pyr"/>
    <property type="match status" value="1"/>
</dbReference>
<organism evidence="7 8">
    <name type="scientific">Hymenobacter polaris</name>
    <dbReference type="NCBI Taxonomy" id="2682546"/>
    <lineage>
        <taxon>Bacteria</taxon>
        <taxon>Pseudomonadati</taxon>
        <taxon>Bacteroidota</taxon>
        <taxon>Cytophagia</taxon>
        <taxon>Cytophagales</taxon>
        <taxon>Hymenobacteraceae</taxon>
        <taxon>Hymenobacter</taxon>
    </lineage>
</organism>
<dbReference type="FunFam" id="3.40.50.970:FF:000001">
    <property type="entry name" value="Pyruvate dehydrogenase E1 beta subunit"/>
    <property type="match status" value="1"/>
</dbReference>
<feature type="domain" description="Transketolase-like pyrimidine-binding" evidence="6">
    <location>
        <begin position="359"/>
        <end position="532"/>
    </location>
</feature>
<dbReference type="Gene3D" id="3.40.50.920">
    <property type="match status" value="1"/>
</dbReference>
<name>A0A7Y0FNH9_9BACT</name>
<dbReference type="CDD" id="cd02000">
    <property type="entry name" value="TPP_E1_PDC_ADC_BCADC"/>
    <property type="match status" value="1"/>
</dbReference>
<keyword evidence="3" id="KW-0560">Oxidoreductase</keyword>
<keyword evidence="8" id="KW-1185">Reference proteome</keyword>
<dbReference type="Pfam" id="PF02779">
    <property type="entry name" value="Transket_pyr"/>
    <property type="match status" value="1"/>
</dbReference>
<sequence>MLTQTAPVLQFNRRDYDNALLLRLYRELLRPRLIEEKMLILLRQGKVSKWFSGIGQEAVAVGSTLALHADEYILPLHRNLGVFTGRQVPLGRLFAQWQGKATGFTQGRDRSFHFGSREHHIVGMISHLGPQLAVADGIALADVLDQAPRVTLAYSGDGGASEGDFHEALNVAAVWQLPVIFLVENNGYGLSTPSNEQFCCQSFVDKGPAYGMEAVQVDGNNVLDVYTCIAGLADDLRQRPRPVLVEALTFRMRGHEEASGTKYVPSELLEEWGRKDPVENYEKWLLAEGILSETGRAQVRESIKQEIEKAWQETEAAPAPVADAARELREMYAPEPVASSGSTNEQAATGNKQPETQDRRYVDAIREGLWQGMEQHPGLVLMGQDIAEYGGVFKVTEGFVAEFGKGRVRNTPLCESAVLGAGLGLAVRGRKSMVEMQFADFVTCGFNQIVNNLAKSYYRWGQPADVVVRLPTGAGTAAGPFHSQSTEAWFTHVPGLKVVYPSNPHDAKGLLLAALADPNPVLYFEHKLLYRSLSGPVPTAPYLTPIGQAALAQEGDELSIVTYGLGVHWALSACQELGARADILDLRTLLPWDSEAVARSVRKTGRLLVLHEDTLTGGLGGEIAAWVAEHCFSSLDAPVRRVGALDTAVPFAPQLEADFLPTQRLREAIKALRTY</sequence>
<dbReference type="CDD" id="cd07036">
    <property type="entry name" value="TPP_PYR_E1-PDHc-beta_like"/>
    <property type="match status" value="1"/>
</dbReference>
<evidence type="ECO:0000256" key="4">
    <source>
        <dbReference type="ARBA" id="ARBA00023052"/>
    </source>
</evidence>
<dbReference type="PANTHER" id="PTHR43257:SF2">
    <property type="entry name" value="PYRUVATE DEHYDROGENASE E1 COMPONENT SUBUNIT BETA"/>
    <property type="match status" value="1"/>
</dbReference>
<dbReference type="Pfam" id="PF02780">
    <property type="entry name" value="Transketolase_C"/>
    <property type="match status" value="1"/>
</dbReference>
<feature type="region of interest" description="Disordered" evidence="5">
    <location>
        <begin position="336"/>
        <end position="355"/>
    </location>
</feature>
<protein>
    <submittedName>
        <fullName evidence="7">Dehydrogenase</fullName>
    </submittedName>
</protein>
<dbReference type="Proteomes" id="UP000559626">
    <property type="component" value="Unassembled WGS sequence"/>
</dbReference>
<dbReference type="InterPro" id="IPR009014">
    <property type="entry name" value="Transketo_C/PFOR_II"/>
</dbReference>
<evidence type="ECO:0000256" key="1">
    <source>
        <dbReference type="ARBA" id="ARBA00001964"/>
    </source>
</evidence>
<accession>A0A7Y0FNH9</accession>
<comment type="cofactor">
    <cofactor evidence="1">
        <name>thiamine diphosphate</name>
        <dbReference type="ChEBI" id="CHEBI:58937"/>
    </cofactor>
</comment>
<dbReference type="InterPro" id="IPR033248">
    <property type="entry name" value="Transketolase_C"/>
</dbReference>
<reference evidence="7 8" key="1">
    <citation type="submission" date="2020-04" db="EMBL/GenBank/DDBJ databases">
        <title>Hymenobacter polaris sp. nov., isolated from Arctic soil.</title>
        <authorList>
            <person name="Dahal R.H."/>
        </authorList>
    </citation>
    <scope>NUCLEOTIDE SEQUENCE [LARGE SCALE GENOMIC DNA]</scope>
    <source>
        <strain evidence="7 8">RP-2-7</strain>
    </source>
</reference>
<proteinExistence type="predicted"/>
<evidence type="ECO:0000313" key="8">
    <source>
        <dbReference type="Proteomes" id="UP000559626"/>
    </source>
</evidence>
<evidence type="ECO:0000313" key="7">
    <source>
        <dbReference type="EMBL" id="NML66972.1"/>
    </source>
</evidence>
<dbReference type="InterPro" id="IPR001017">
    <property type="entry name" value="DH_E1"/>
</dbReference>
<comment type="function">
    <text evidence="2">E1 component of the 2-oxoglutarate dehydrogenase (OGDH) complex which catalyzes the decarboxylation of 2-oxoglutarate, the first step in the conversion of 2-oxoglutarate to succinyl-CoA and CO(2).</text>
</comment>
<dbReference type="AlphaFoldDB" id="A0A7Y0FNH9"/>
<evidence type="ECO:0000256" key="3">
    <source>
        <dbReference type="ARBA" id="ARBA00023002"/>
    </source>
</evidence>
<dbReference type="SUPFAM" id="SSF52518">
    <property type="entry name" value="Thiamin diphosphate-binding fold (THDP-binding)"/>
    <property type="match status" value="2"/>
</dbReference>
<keyword evidence="4" id="KW-0786">Thiamine pyrophosphate</keyword>
<dbReference type="SUPFAM" id="SSF52922">
    <property type="entry name" value="TK C-terminal domain-like"/>
    <property type="match status" value="1"/>
</dbReference>
<evidence type="ECO:0000259" key="6">
    <source>
        <dbReference type="SMART" id="SM00861"/>
    </source>
</evidence>
<dbReference type="InterPro" id="IPR005475">
    <property type="entry name" value="Transketolase-like_Pyr-bd"/>
</dbReference>
<dbReference type="InterPro" id="IPR029061">
    <property type="entry name" value="THDP-binding"/>
</dbReference>
<dbReference type="EMBL" id="JABBGH010000003">
    <property type="protein sequence ID" value="NML66972.1"/>
    <property type="molecule type" value="Genomic_DNA"/>
</dbReference>
<dbReference type="Pfam" id="PF00676">
    <property type="entry name" value="E1_dh"/>
    <property type="match status" value="1"/>
</dbReference>
<dbReference type="Gene3D" id="3.40.50.970">
    <property type="match status" value="2"/>
</dbReference>
<evidence type="ECO:0000256" key="5">
    <source>
        <dbReference type="SAM" id="MobiDB-lite"/>
    </source>
</evidence>
<evidence type="ECO:0000256" key="2">
    <source>
        <dbReference type="ARBA" id="ARBA00003906"/>
    </source>
</evidence>
<dbReference type="RefSeq" id="WP_169532669.1">
    <property type="nucleotide sequence ID" value="NZ_JABBGH010000003.1"/>
</dbReference>
<comment type="caution">
    <text evidence="7">The sequence shown here is derived from an EMBL/GenBank/DDBJ whole genome shotgun (WGS) entry which is preliminary data.</text>
</comment>
<dbReference type="GO" id="GO:0016624">
    <property type="term" value="F:oxidoreductase activity, acting on the aldehyde or oxo group of donors, disulfide as acceptor"/>
    <property type="evidence" value="ECO:0007669"/>
    <property type="project" value="InterPro"/>
</dbReference>